<gene>
    <name evidence="1" type="ORF">ENG63_10450</name>
</gene>
<accession>A0A7C0U403</accession>
<dbReference type="Pfam" id="PF13692">
    <property type="entry name" value="Glyco_trans_1_4"/>
    <property type="match status" value="1"/>
</dbReference>
<dbReference type="AlphaFoldDB" id="A0A7C0U403"/>
<name>A0A7C0U403_DESA2</name>
<sequence length="361" mass="43807">MKVYLQQHPHGMYRDLIKYPPVEYLVIGEKTIDKIIRLISYPRVAAIYYRNVPKNVLIHTHQTLIKNRQPWVCDHSHAILFIHSRDYWKIRDERYRKSAEKYLNSRYCKKIMATSYAANNTIKDFYRVEDKSKLEVVYPAIHKERIERKKNEIKNIFFVSSPGIDKFYRKGGKYVLNAFYRLREKYPQLKLNFLGQVPQNYRRKFDENINYLGPIYNEKKIFDFYKEQDLLWFPTLMDIFGYVLLEAMSCEVPIITTDGFARNEIITHGETGFLIKLPANFKRRVDRFEFRNYNEFVEYVKNINFEFIVEDLIKYTERLIENTKEYRRIQKKQRREIISGKFSIKERNKKLKRIYEEAIKG</sequence>
<dbReference type="Proteomes" id="UP000886289">
    <property type="component" value="Unassembled WGS sequence"/>
</dbReference>
<evidence type="ECO:0000313" key="1">
    <source>
        <dbReference type="EMBL" id="HDD45259.1"/>
    </source>
</evidence>
<dbReference type="SUPFAM" id="SSF53756">
    <property type="entry name" value="UDP-Glycosyltransferase/glycogen phosphorylase"/>
    <property type="match status" value="1"/>
</dbReference>
<dbReference type="Gene3D" id="3.40.50.2000">
    <property type="entry name" value="Glycogen Phosphorylase B"/>
    <property type="match status" value="1"/>
</dbReference>
<dbReference type="EMBL" id="DRBS01000386">
    <property type="protein sequence ID" value="HDD45259.1"/>
    <property type="molecule type" value="Genomic_DNA"/>
</dbReference>
<reference evidence="1" key="1">
    <citation type="journal article" date="2020" name="mSystems">
        <title>Genome- and Community-Level Interaction Insights into Carbon Utilization and Element Cycling Functions of Hydrothermarchaeota in Hydrothermal Sediment.</title>
        <authorList>
            <person name="Zhou Z."/>
            <person name="Liu Y."/>
            <person name="Xu W."/>
            <person name="Pan J."/>
            <person name="Luo Z.H."/>
            <person name="Li M."/>
        </authorList>
    </citation>
    <scope>NUCLEOTIDE SEQUENCE [LARGE SCALE GENOMIC DNA]</scope>
    <source>
        <strain evidence="1">HyVt-233</strain>
    </source>
</reference>
<comment type="caution">
    <text evidence="1">The sequence shown here is derived from an EMBL/GenBank/DDBJ whole genome shotgun (WGS) entry which is preliminary data.</text>
</comment>
<dbReference type="PANTHER" id="PTHR12526">
    <property type="entry name" value="GLYCOSYLTRANSFERASE"/>
    <property type="match status" value="1"/>
</dbReference>
<proteinExistence type="predicted"/>
<organism evidence="1">
    <name type="scientific">Desulfofervidus auxilii</name>
    <dbReference type="NCBI Taxonomy" id="1621989"/>
    <lineage>
        <taxon>Bacteria</taxon>
        <taxon>Pseudomonadati</taxon>
        <taxon>Thermodesulfobacteriota</taxon>
        <taxon>Candidatus Desulfofervidia</taxon>
        <taxon>Candidatus Desulfofervidales</taxon>
        <taxon>Candidatus Desulfofervidaceae</taxon>
        <taxon>Candidatus Desulfofervidus</taxon>
    </lineage>
</organism>
<protein>
    <submittedName>
        <fullName evidence="1">Glycosyltransferase</fullName>
    </submittedName>
</protein>
<dbReference type="CDD" id="cd03801">
    <property type="entry name" value="GT4_PimA-like"/>
    <property type="match status" value="1"/>
</dbReference>